<protein>
    <submittedName>
        <fullName evidence="3">(African queen) hypothetical protein</fullName>
    </submittedName>
</protein>
<sequence length="77" mass="9073">MDNGDANKNNKSINKTNGGKYKPPLMGTYQRKVFPEPCSTQDASTQTYKRDYVRNEKYGKCEFWHRQHANRDGSWRK</sequence>
<evidence type="ECO:0000313" key="2">
    <source>
        <dbReference type="EMBL" id="CAG9577657.1"/>
    </source>
</evidence>
<evidence type="ECO:0000313" key="4">
    <source>
        <dbReference type="EMBL" id="CAG9577660.1"/>
    </source>
</evidence>
<evidence type="ECO:0000313" key="5">
    <source>
        <dbReference type="Proteomes" id="UP000789524"/>
    </source>
</evidence>
<dbReference type="EMBL" id="CAKASE010000076">
    <property type="protein sequence ID" value="CAG9577659.1"/>
    <property type="molecule type" value="Genomic_DNA"/>
</dbReference>
<dbReference type="Proteomes" id="UP000789524">
    <property type="component" value="Unassembled WGS sequence"/>
</dbReference>
<proteinExistence type="predicted"/>
<name>A0A8J2R1D9_9NEOP</name>
<feature type="region of interest" description="Disordered" evidence="1">
    <location>
        <begin position="1"/>
        <end position="27"/>
    </location>
</feature>
<reference evidence="3" key="1">
    <citation type="submission" date="2021-09" db="EMBL/GenBank/DDBJ databases">
        <authorList>
            <person name="Martin H S."/>
        </authorList>
    </citation>
    <scope>NUCLEOTIDE SEQUENCE</scope>
</reference>
<organism evidence="3 5">
    <name type="scientific">Danaus chrysippus</name>
    <name type="common">African queen</name>
    <dbReference type="NCBI Taxonomy" id="151541"/>
    <lineage>
        <taxon>Eukaryota</taxon>
        <taxon>Metazoa</taxon>
        <taxon>Ecdysozoa</taxon>
        <taxon>Arthropoda</taxon>
        <taxon>Hexapoda</taxon>
        <taxon>Insecta</taxon>
        <taxon>Pterygota</taxon>
        <taxon>Neoptera</taxon>
        <taxon>Endopterygota</taxon>
        <taxon>Lepidoptera</taxon>
        <taxon>Glossata</taxon>
        <taxon>Ditrysia</taxon>
        <taxon>Papilionoidea</taxon>
        <taxon>Nymphalidae</taxon>
        <taxon>Danainae</taxon>
        <taxon>Danaini</taxon>
        <taxon>Danaina</taxon>
        <taxon>Danaus</taxon>
        <taxon>Anosia</taxon>
    </lineage>
</organism>
<dbReference type="AlphaFoldDB" id="A0A8J2R1D9"/>
<dbReference type="EMBL" id="CAKASE010000076">
    <property type="protein sequence ID" value="CAG9577657.1"/>
    <property type="molecule type" value="Genomic_DNA"/>
</dbReference>
<evidence type="ECO:0000256" key="1">
    <source>
        <dbReference type="SAM" id="MobiDB-lite"/>
    </source>
</evidence>
<evidence type="ECO:0000313" key="3">
    <source>
        <dbReference type="EMBL" id="CAG9577659.1"/>
    </source>
</evidence>
<comment type="caution">
    <text evidence="3">The sequence shown here is derived from an EMBL/GenBank/DDBJ whole genome shotgun (WGS) entry which is preliminary data.</text>
</comment>
<gene>
    <name evidence="2" type="ORF">DCHRY22_LOCUS12470</name>
    <name evidence="3" type="ORF">DCHRY22_LOCUS12472</name>
    <name evidence="4" type="ORF">DCHRY22_LOCUS12473</name>
</gene>
<keyword evidence="5" id="KW-1185">Reference proteome</keyword>
<accession>A0A8J2R1D9</accession>
<dbReference type="EMBL" id="CAKASE010000076">
    <property type="protein sequence ID" value="CAG9577660.1"/>
    <property type="molecule type" value="Genomic_DNA"/>
</dbReference>
<feature type="compositionally biased region" description="Polar residues" evidence="1">
    <location>
        <begin position="1"/>
        <end position="17"/>
    </location>
</feature>